<protein>
    <submittedName>
        <fullName evidence="7">Rieske (2Fe-2S) protein</fullName>
    </submittedName>
</protein>
<dbReference type="PROSITE" id="PS00570">
    <property type="entry name" value="RING_HYDROXYL_ALPHA"/>
    <property type="match status" value="1"/>
</dbReference>
<dbReference type="RefSeq" id="WP_138288471.1">
    <property type="nucleotide sequence ID" value="NZ_CP058350.1"/>
</dbReference>
<dbReference type="EMBL" id="CP058350">
    <property type="protein sequence ID" value="QLF68387.1"/>
    <property type="molecule type" value="Genomic_DNA"/>
</dbReference>
<sequence length="227" mass="24931">MHDHVGWIPVALSSSIEMGTSAGTRIFGEERVVWRDDKGNVHVWEDRCPHRGMRMSFGFVRGDHIACLYHGWRYDRTGQCSHIPAHPDLDVPKTIKVPTFEAEEAGGIIWCKPTDEDGNSPLPLLPEKVASVRSVYVDASLAGSSEALLASHPPGFEGTRPEALSPVCLSWRSEGRELLAALQPLNDKQSALHLVATGSLQPETLKQLVHWATGLRLVIETSMIEAA</sequence>
<dbReference type="PANTHER" id="PTHR21266">
    <property type="entry name" value="IRON-SULFUR DOMAIN CONTAINING PROTEIN"/>
    <property type="match status" value="1"/>
</dbReference>
<reference evidence="7 8" key="1">
    <citation type="submission" date="2020-06" db="EMBL/GenBank/DDBJ databases">
        <title>Genome sequence of Rhizobium sp strain ADMK78.</title>
        <authorList>
            <person name="Rahi P."/>
        </authorList>
    </citation>
    <scope>NUCLEOTIDE SEQUENCE [LARGE SCALE GENOMIC DNA]</scope>
    <source>
        <strain evidence="7 8">ADMK78</strain>
    </source>
</reference>
<keyword evidence="1" id="KW-0001">2Fe-2S</keyword>
<keyword evidence="5" id="KW-0411">Iron-sulfur</keyword>
<keyword evidence="8" id="KW-1185">Reference proteome</keyword>
<dbReference type="CDD" id="cd03469">
    <property type="entry name" value="Rieske_RO_Alpha_N"/>
    <property type="match status" value="1"/>
</dbReference>
<dbReference type="PROSITE" id="PS51296">
    <property type="entry name" value="RIESKE"/>
    <property type="match status" value="1"/>
</dbReference>
<keyword evidence="4" id="KW-0408">Iron</keyword>
<organism evidence="7 8">
    <name type="scientific">Peteryoungia desertarenae</name>
    <dbReference type="NCBI Taxonomy" id="1813451"/>
    <lineage>
        <taxon>Bacteria</taxon>
        <taxon>Pseudomonadati</taxon>
        <taxon>Pseudomonadota</taxon>
        <taxon>Alphaproteobacteria</taxon>
        <taxon>Hyphomicrobiales</taxon>
        <taxon>Rhizobiaceae</taxon>
        <taxon>Peteryoungia</taxon>
    </lineage>
</organism>
<proteinExistence type="predicted"/>
<dbReference type="SUPFAM" id="SSF50022">
    <property type="entry name" value="ISP domain"/>
    <property type="match status" value="1"/>
</dbReference>
<evidence type="ECO:0000313" key="8">
    <source>
        <dbReference type="Proteomes" id="UP000308530"/>
    </source>
</evidence>
<dbReference type="PANTHER" id="PTHR21266:SF60">
    <property type="entry name" value="3-KETOSTEROID-9-ALPHA-MONOOXYGENASE, OXYGENASE COMPONENT"/>
    <property type="match status" value="1"/>
</dbReference>
<evidence type="ECO:0000256" key="5">
    <source>
        <dbReference type="ARBA" id="ARBA00023014"/>
    </source>
</evidence>
<keyword evidence="2" id="KW-0479">Metal-binding</keyword>
<dbReference type="Gene3D" id="2.102.10.10">
    <property type="entry name" value="Rieske [2Fe-2S] iron-sulphur domain"/>
    <property type="match status" value="1"/>
</dbReference>
<accession>A0ABX6QJC7</accession>
<evidence type="ECO:0000256" key="2">
    <source>
        <dbReference type="ARBA" id="ARBA00022723"/>
    </source>
</evidence>
<keyword evidence="3" id="KW-0560">Oxidoreductase</keyword>
<evidence type="ECO:0000256" key="3">
    <source>
        <dbReference type="ARBA" id="ARBA00023002"/>
    </source>
</evidence>
<evidence type="ECO:0000256" key="4">
    <source>
        <dbReference type="ARBA" id="ARBA00023004"/>
    </source>
</evidence>
<dbReference type="InterPro" id="IPR017941">
    <property type="entry name" value="Rieske_2Fe-2S"/>
</dbReference>
<evidence type="ECO:0000256" key="1">
    <source>
        <dbReference type="ARBA" id="ARBA00022714"/>
    </source>
</evidence>
<evidence type="ECO:0000313" key="7">
    <source>
        <dbReference type="EMBL" id="QLF68387.1"/>
    </source>
</evidence>
<dbReference type="InterPro" id="IPR015881">
    <property type="entry name" value="ARHD_Rieske_2Fe_2S"/>
</dbReference>
<name>A0ABX6QJC7_9HYPH</name>
<gene>
    <name evidence="7" type="ORF">FE840_001825</name>
</gene>
<dbReference type="InterPro" id="IPR036922">
    <property type="entry name" value="Rieske_2Fe-2S_sf"/>
</dbReference>
<dbReference type="Pfam" id="PF00355">
    <property type="entry name" value="Rieske"/>
    <property type="match status" value="1"/>
</dbReference>
<dbReference type="InterPro" id="IPR050584">
    <property type="entry name" value="Cholesterol_7-desaturase"/>
</dbReference>
<evidence type="ECO:0000259" key="6">
    <source>
        <dbReference type="PROSITE" id="PS51296"/>
    </source>
</evidence>
<dbReference type="Proteomes" id="UP000308530">
    <property type="component" value="Chromosome"/>
</dbReference>
<feature type="domain" description="Rieske" evidence="6">
    <location>
        <begin position="7"/>
        <end position="111"/>
    </location>
</feature>